<dbReference type="InterPro" id="IPR000425">
    <property type="entry name" value="MIP"/>
</dbReference>
<keyword evidence="4 8" id="KW-1133">Transmembrane helix</keyword>
<dbReference type="STRING" id="36166.T1H393"/>
<feature type="transmembrane region" description="Helical" evidence="8">
    <location>
        <begin position="49"/>
        <end position="69"/>
    </location>
</feature>
<evidence type="ECO:0000256" key="5">
    <source>
        <dbReference type="ARBA" id="ARBA00023136"/>
    </source>
</evidence>
<evidence type="ECO:0000256" key="2">
    <source>
        <dbReference type="ARBA" id="ARBA00006175"/>
    </source>
</evidence>
<reference evidence="10" key="1">
    <citation type="submission" date="2013-02" db="EMBL/GenBank/DDBJ databases">
        <authorList>
            <person name="Hughes D."/>
        </authorList>
    </citation>
    <scope>NUCLEOTIDE SEQUENCE</scope>
    <source>
        <strain>Durham</strain>
        <strain evidence="10">NC isolate 2 -- Noor lab</strain>
    </source>
</reference>
<reference evidence="9" key="2">
    <citation type="submission" date="2015-06" db="UniProtKB">
        <authorList>
            <consortium name="EnsemblMetazoa"/>
        </authorList>
    </citation>
    <scope>IDENTIFICATION</scope>
</reference>
<dbReference type="PRINTS" id="PR00783">
    <property type="entry name" value="MINTRINSICP"/>
</dbReference>
<evidence type="ECO:0000313" key="10">
    <source>
        <dbReference type="Proteomes" id="UP000015102"/>
    </source>
</evidence>
<dbReference type="PANTHER" id="PTHR19139:SF199">
    <property type="entry name" value="MIP17260P"/>
    <property type="match status" value="1"/>
</dbReference>
<feature type="transmembrane region" description="Helical" evidence="8">
    <location>
        <begin position="19"/>
        <end position="37"/>
    </location>
</feature>
<evidence type="ECO:0000256" key="8">
    <source>
        <dbReference type="SAM" id="Phobius"/>
    </source>
</evidence>
<proteinExistence type="inferred from homology"/>
<keyword evidence="5 8" id="KW-0472">Membrane</keyword>
<dbReference type="Pfam" id="PF00230">
    <property type="entry name" value="MIP"/>
    <property type="match status" value="1"/>
</dbReference>
<evidence type="ECO:0000256" key="1">
    <source>
        <dbReference type="ARBA" id="ARBA00004141"/>
    </source>
</evidence>
<dbReference type="PANTHER" id="PTHR19139">
    <property type="entry name" value="AQUAPORIN TRANSPORTER"/>
    <property type="match status" value="1"/>
</dbReference>
<feature type="compositionally biased region" description="Basic and acidic residues" evidence="7">
    <location>
        <begin position="134"/>
        <end position="146"/>
    </location>
</feature>
<dbReference type="AlphaFoldDB" id="T1H393"/>
<evidence type="ECO:0000313" key="9">
    <source>
        <dbReference type="EnsemblMetazoa" id="MESCA010712-PA"/>
    </source>
</evidence>
<feature type="compositionally biased region" description="Polar residues" evidence="7">
    <location>
        <begin position="120"/>
        <end position="133"/>
    </location>
</feature>
<comment type="similarity">
    <text evidence="2 6">Belongs to the MIP/aquaporin (TC 1.A.8) family.</text>
</comment>
<comment type="subcellular location">
    <subcellularLocation>
        <location evidence="1">Membrane</location>
        <topology evidence="1">Multi-pass membrane protein</topology>
    </subcellularLocation>
</comment>
<sequence>YHGLGHTALKDTITPAQGFGFEFFNGFVLLATVFGACDANKPTSAHTAPFAIGMAVALGHLGTITYTGSSMNPARTLGTAVMTGNFSNHWVYWIGPILGGIVAALLYSTAFEAKPSYDVSNTSDRYKTQANDTEMQKFEAQRRDLL</sequence>
<dbReference type="GO" id="GO:0005886">
    <property type="term" value="C:plasma membrane"/>
    <property type="evidence" value="ECO:0007669"/>
    <property type="project" value="TreeGrafter"/>
</dbReference>
<evidence type="ECO:0000256" key="7">
    <source>
        <dbReference type="SAM" id="MobiDB-lite"/>
    </source>
</evidence>
<protein>
    <recommendedName>
        <fullName evidence="11">Aquaporin</fullName>
    </recommendedName>
</protein>
<dbReference type="OMA" id="ANDTEMQ"/>
<dbReference type="Proteomes" id="UP000015102">
    <property type="component" value="Unassembled WGS sequence"/>
</dbReference>
<dbReference type="HOGENOM" id="CLU_1782107_0_0_1"/>
<dbReference type="InterPro" id="IPR034294">
    <property type="entry name" value="Aquaporin_transptr"/>
</dbReference>
<organism evidence="9 10">
    <name type="scientific">Megaselia scalaris</name>
    <name type="common">Humpbacked fly</name>
    <name type="synonym">Phora scalaris</name>
    <dbReference type="NCBI Taxonomy" id="36166"/>
    <lineage>
        <taxon>Eukaryota</taxon>
        <taxon>Metazoa</taxon>
        <taxon>Ecdysozoa</taxon>
        <taxon>Arthropoda</taxon>
        <taxon>Hexapoda</taxon>
        <taxon>Insecta</taxon>
        <taxon>Pterygota</taxon>
        <taxon>Neoptera</taxon>
        <taxon>Endopterygota</taxon>
        <taxon>Diptera</taxon>
        <taxon>Brachycera</taxon>
        <taxon>Muscomorpha</taxon>
        <taxon>Platypezoidea</taxon>
        <taxon>Phoridae</taxon>
        <taxon>Megaseliini</taxon>
        <taxon>Megaselia</taxon>
    </lineage>
</organism>
<dbReference type="InterPro" id="IPR023271">
    <property type="entry name" value="Aquaporin-like"/>
</dbReference>
<keyword evidence="3 6" id="KW-0812">Transmembrane</keyword>
<dbReference type="GO" id="GO:0015267">
    <property type="term" value="F:channel activity"/>
    <property type="evidence" value="ECO:0007669"/>
    <property type="project" value="InterPro"/>
</dbReference>
<keyword evidence="10" id="KW-1185">Reference proteome</keyword>
<accession>T1H393</accession>
<dbReference type="EMBL" id="CAQQ02070459">
    <property type="status" value="NOT_ANNOTATED_CDS"/>
    <property type="molecule type" value="Genomic_DNA"/>
</dbReference>
<evidence type="ECO:0000256" key="4">
    <source>
        <dbReference type="ARBA" id="ARBA00022989"/>
    </source>
</evidence>
<keyword evidence="6" id="KW-0813">Transport</keyword>
<evidence type="ECO:0008006" key="11">
    <source>
        <dbReference type="Google" id="ProtNLM"/>
    </source>
</evidence>
<feature type="transmembrane region" description="Helical" evidence="8">
    <location>
        <begin position="89"/>
        <end position="107"/>
    </location>
</feature>
<evidence type="ECO:0000256" key="6">
    <source>
        <dbReference type="RuleBase" id="RU000477"/>
    </source>
</evidence>
<dbReference type="Gene3D" id="1.20.1080.10">
    <property type="entry name" value="Glycerol uptake facilitator protein"/>
    <property type="match status" value="1"/>
</dbReference>
<evidence type="ECO:0000256" key="3">
    <source>
        <dbReference type="ARBA" id="ARBA00022692"/>
    </source>
</evidence>
<dbReference type="EnsemblMetazoa" id="MESCA010712-RA">
    <property type="protein sequence ID" value="MESCA010712-PA"/>
    <property type="gene ID" value="MESCA010712"/>
</dbReference>
<feature type="region of interest" description="Disordered" evidence="7">
    <location>
        <begin position="120"/>
        <end position="146"/>
    </location>
</feature>
<dbReference type="SUPFAM" id="SSF81338">
    <property type="entry name" value="Aquaporin-like"/>
    <property type="match status" value="1"/>
</dbReference>
<name>T1H393_MEGSC</name>